<dbReference type="GO" id="GO:0004497">
    <property type="term" value="F:monooxygenase activity"/>
    <property type="evidence" value="ECO:0007669"/>
    <property type="project" value="UniProtKB-KW"/>
</dbReference>
<accession>A0A7J9UY65</accession>
<dbReference type="InterPro" id="IPR036250">
    <property type="entry name" value="AcylCo_DH-like_C"/>
</dbReference>
<evidence type="ECO:0000256" key="9">
    <source>
        <dbReference type="ARBA" id="ARBA00034328"/>
    </source>
</evidence>
<dbReference type="OrthoDB" id="571684at2"/>
<dbReference type="GO" id="GO:0008470">
    <property type="term" value="F:3-methylbutanoyl-CoA dehydrogenase activity"/>
    <property type="evidence" value="ECO:0007669"/>
    <property type="project" value="TreeGrafter"/>
</dbReference>
<sequence>MSTAQDDRTSLDTTAEADVAEVLPGPHRSHRHEAPPTDSELEAVFRPVFERIAATALERELGRVLPFEPVDWLREVRFGALRVPQRFGGHGATWEQLLALLIDLGAADPNVAHLYRGHIAVVEEKLTAPPSSTRDLWLSRFGRGDIVGNASTEPGSTPLLKKQTVLAPAGDGWRLTGRKFYSTGSVFADWIDVSASLEDGEQVNVLVSTDQPGVEMSDDWDGFGQKLTGTGTTVFTDAVVEPHALQRRSERLTYLGAVYQVVLLAAAAGIAQRLSEETAEAVQTRKRVYSHGNADLAREDPQILQVVGEVVSAAHGARALVLSTVPAFARARAEYEQTSRAGTPSLEETYRVELDVYRVQVVLADLVLRASTHLFDALGSSAVRIGSALDRHWRNARTILSHNPLVYRARVVGDHAVNGGIPDLVGAVGVATSTQNKEPAQ</sequence>
<comment type="catalytic activity">
    <reaction evidence="13">
        <text>dibenzothiophene + 2 FMNH2 + 2 O2 = dibenzothiophene 5,5-dioxide + 2 FMN + 2 H2O + 2 H(+)</text>
        <dbReference type="Rhea" id="RHEA:49072"/>
        <dbReference type="ChEBI" id="CHEBI:15377"/>
        <dbReference type="ChEBI" id="CHEBI:15378"/>
        <dbReference type="ChEBI" id="CHEBI:15379"/>
        <dbReference type="ChEBI" id="CHEBI:23681"/>
        <dbReference type="ChEBI" id="CHEBI:57618"/>
        <dbReference type="ChEBI" id="CHEBI:58210"/>
        <dbReference type="ChEBI" id="CHEBI:90356"/>
        <dbReference type="EC" id="1.14.14.21"/>
    </reaction>
</comment>
<evidence type="ECO:0000256" key="11">
    <source>
        <dbReference type="ARBA" id="ARBA00047859"/>
    </source>
</evidence>
<dbReference type="Gene3D" id="2.40.110.10">
    <property type="entry name" value="Butyryl-CoA Dehydrogenase, subunit A, domain 2"/>
    <property type="match status" value="1"/>
</dbReference>
<dbReference type="PANTHER" id="PTHR43884:SF12">
    <property type="entry name" value="ISOVALERYL-COA DEHYDROGENASE, MITOCHONDRIAL-RELATED"/>
    <property type="match status" value="1"/>
</dbReference>
<dbReference type="EC" id="1.14.14.21" evidence="9"/>
<feature type="region of interest" description="Disordered" evidence="14">
    <location>
        <begin position="1"/>
        <end position="38"/>
    </location>
</feature>
<comment type="subcellular location">
    <subcellularLocation>
        <location evidence="1">Cytoplasm</location>
    </subcellularLocation>
</comment>
<evidence type="ECO:0000313" key="18">
    <source>
        <dbReference type="Proteomes" id="UP000429644"/>
    </source>
</evidence>
<protein>
    <recommendedName>
        <fullName evidence="10">Dibenzothiophene monooxygenase</fullName>
        <ecNumber evidence="9">1.14.14.21</ecNumber>
    </recommendedName>
</protein>
<evidence type="ECO:0000256" key="5">
    <source>
        <dbReference type="ARBA" id="ARBA00023002"/>
    </source>
</evidence>
<keyword evidence="2" id="KW-0285">Flavoprotein</keyword>
<dbReference type="GO" id="GO:0006552">
    <property type="term" value="P:L-leucine catabolic process"/>
    <property type="evidence" value="ECO:0007669"/>
    <property type="project" value="TreeGrafter"/>
</dbReference>
<keyword evidence="6 17" id="KW-0503">Monooxygenase</keyword>
<evidence type="ECO:0000256" key="8">
    <source>
        <dbReference type="ARBA" id="ARBA00034317"/>
    </source>
</evidence>
<dbReference type="InterPro" id="IPR037069">
    <property type="entry name" value="AcylCoA_DH/ox_N_sf"/>
</dbReference>
<dbReference type="Proteomes" id="UP000429644">
    <property type="component" value="Unassembled WGS sequence"/>
</dbReference>
<name>A0A7J9UY65_9MICO</name>
<dbReference type="PANTHER" id="PTHR43884">
    <property type="entry name" value="ACYL-COA DEHYDROGENASE"/>
    <property type="match status" value="1"/>
</dbReference>
<evidence type="ECO:0000256" key="2">
    <source>
        <dbReference type="ARBA" id="ARBA00022630"/>
    </source>
</evidence>
<feature type="domain" description="Acyl-CoA oxidase/dehydrogenase middle" evidence="15">
    <location>
        <begin position="150"/>
        <end position="237"/>
    </location>
</feature>
<evidence type="ECO:0000256" key="6">
    <source>
        <dbReference type="ARBA" id="ARBA00023033"/>
    </source>
</evidence>
<dbReference type="GO" id="GO:0050660">
    <property type="term" value="F:flavin adenine dinucleotide binding"/>
    <property type="evidence" value="ECO:0007669"/>
    <property type="project" value="InterPro"/>
</dbReference>
<evidence type="ECO:0000256" key="12">
    <source>
        <dbReference type="ARBA" id="ARBA00048445"/>
    </source>
</evidence>
<dbReference type="Gene3D" id="1.10.540.10">
    <property type="entry name" value="Acyl-CoA dehydrogenase/oxidase, N-terminal domain"/>
    <property type="match status" value="1"/>
</dbReference>
<dbReference type="Pfam" id="PF08028">
    <property type="entry name" value="Acyl-CoA_dh_2"/>
    <property type="match status" value="1"/>
</dbReference>
<dbReference type="PIRSF" id="PIRSF016578">
    <property type="entry name" value="HsaA"/>
    <property type="match status" value="1"/>
</dbReference>
<evidence type="ECO:0000256" key="1">
    <source>
        <dbReference type="ARBA" id="ARBA00004496"/>
    </source>
</evidence>
<dbReference type="AlphaFoldDB" id="A0A7J9UY65"/>
<evidence type="ECO:0000256" key="7">
    <source>
        <dbReference type="ARBA" id="ARBA00034307"/>
    </source>
</evidence>
<dbReference type="EMBL" id="WHPD01002790">
    <property type="protein sequence ID" value="MPV89578.1"/>
    <property type="molecule type" value="Genomic_DNA"/>
</dbReference>
<keyword evidence="5" id="KW-0560">Oxidoreductase</keyword>
<proteinExistence type="inferred from homology"/>
<evidence type="ECO:0000256" key="4">
    <source>
        <dbReference type="ARBA" id="ARBA00022741"/>
    </source>
</evidence>
<evidence type="ECO:0000256" key="13">
    <source>
        <dbReference type="ARBA" id="ARBA00049456"/>
    </source>
</evidence>
<feature type="domain" description="Acyl-CoA dehydrogenase C-terminal" evidence="16">
    <location>
        <begin position="264"/>
        <end position="403"/>
    </location>
</feature>
<dbReference type="InterPro" id="IPR046373">
    <property type="entry name" value="Acyl-CoA_Oxase/DH_mid-dom_sf"/>
</dbReference>
<dbReference type="InterPro" id="IPR013107">
    <property type="entry name" value="Acyl-CoA_DH_C"/>
</dbReference>
<dbReference type="Pfam" id="PF02770">
    <property type="entry name" value="Acyl-CoA_dh_M"/>
    <property type="match status" value="1"/>
</dbReference>
<dbReference type="InterPro" id="IPR009100">
    <property type="entry name" value="AcylCoA_DH/oxidase_NM_dom_sf"/>
</dbReference>
<gene>
    <name evidence="17" type="ORF">GB882_12945</name>
</gene>
<evidence type="ECO:0000259" key="15">
    <source>
        <dbReference type="Pfam" id="PF02770"/>
    </source>
</evidence>
<dbReference type="SUPFAM" id="SSF47203">
    <property type="entry name" value="Acyl-CoA dehydrogenase C-terminal domain-like"/>
    <property type="match status" value="1"/>
</dbReference>
<organism evidence="17 18">
    <name type="scientific">Georgenia ruanii</name>
    <dbReference type="NCBI Taxonomy" id="348442"/>
    <lineage>
        <taxon>Bacteria</taxon>
        <taxon>Bacillati</taxon>
        <taxon>Actinomycetota</taxon>
        <taxon>Actinomycetes</taxon>
        <taxon>Micrococcales</taxon>
        <taxon>Bogoriellaceae</taxon>
        <taxon>Georgenia</taxon>
    </lineage>
</organism>
<dbReference type="GO" id="GO:0005737">
    <property type="term" value="C:cytoplasm"/>
    <property type="evidence" value="ECO:0007669"/>
    <property type="project" value="UniProtKB-SubCell"/>
</dbReference>
<evidence type="ECO:0000256" key="14">
    <source>
        <dbReference type="SAM" id="MobiDB-lite"/>
    </source>
</evidence>
<reference evidence="17 18" key="1">
    <citation type="submission" date="2019-10" db="EMBL/GenBank/DDBJ databases">
        <title>Georgenia wutianyii sp. nov. and Georgenia yuyongxinii sp. nov. isolated from plateau pika (Ochotona curzoniae) in the Qinghai-Tibet plateau of China.</title>
        <authorList>
            <person name="Tian Z."/>
        </authorList>
    </citation>
    <scope>NUCLEOTIDE SEQUENCE [LARGE SCALE GENOMIC DNA]</scope>
    <source>
        <strain evidence="17 18">JCM 15130</strain>
    </source>
</reference>
<dbReference type="SUPFAM" id="SSF56645">
    <property type="entry name" value="Acyl-CoA dehydrogenase NM domain-like"/>
    <property type="match status" value="1"/>
</dbReference>
<comment type="catalytic activity">
    <reaction evidence="12">
        <text>dibenzothiophene 5-oxide + FMNH2 + O2 = dibenzothiophene 5,5-dioxide + FMN + H2O + H(+)</text>
        <dbReference type="Rhea" id="RHEA:49080"/>
        <dbReference type="ChEBI" id="CHEBI:15377"/>
        <dbReference type="ChEBI" id="CHEBI:15378"/>
        <dbReference type="ChEBI" id="CHEBI:15379"/>
        <dbReference type="ChEBI" id="CHEBI:23683"/>
        <dbReference type="ChEBI" id="CHEBI:57618"/>
        <dbReference type="ChEBI" id="CHEBI:58210"/>
        <dbReference type="ChEBI" id="CHEBI:90356"/>
    </reaction>
</comment>
<feature type="compositionally biased region" description="Basic and acidic residues" evidence="14">
    <location>
        <begin position="1"/>
        <end position="10"/>
    </location>
</feature>
<evidence type="ECO:0000313" key="17">
    <source>
        <dbReference type="EMBL" id="MPV89578.1"/>
    </source>
</evidence>
<comment type="catalytic activity">
    <reaction evidence="11">
        <text>dibenzothiophene + FMNH2 + O2 = dibenzothiophene 5-oxide + FMN + H2O + H(+)</text>
        <dbReference type="Rhea" id="RHEA:49076"/>
        <dbReference type="ChEBI" id="CHEBI:15377"/>
        <dbReference type="ChEBI" id="CHEBI:15378"/>
        <dbReference type="ChEBI" id="CHEBI:15379"/>
        <dbReference type="ChEBI" id="CHEBI:23681"/>
        <dbReference type="ChEBI" id="CHEBI:23683"/>
        <dbReference type="ChEBI" id="CHEBI:57618"/>
        <dbReference type="ChEBI" id="CHEBI:58210"/>
    </reaction>
</comment>
<dbReference type="Gene3D" id="1.20.140.10">
    <property type="entry name" value="Butyryl-CoA Dehydrogenase, subunit A, domain 3"/>
    <property type="match status" value="1"/>
</dbReference>
<comment type="caution">
    <text evidence="17">The sequence shown here is derived from an EMBL/GenBank/DDBJ whole genome shotgun (WGS) entry which is preliminary data.</text>
</comment>
<keyword evidence="18" id="KW-1185">Reference proteome</keyword>
<evidence type="ECO:0000256" key="10">
    <source>
        <dbReference type="ARBA" id="ARBA00034345"/>
    </source>
</evidence>
<comment type="pathway">
    <text evidence="7">Sulfur metabolism; dibenzothiophene degradation.</text>
</comment>
<evidence type="ECO:0000259" key="16">
    <source>
        <dbReference type="Pfam" id="PF08028"/>
    </source>
</evidence>
<keyword evidence="3" id="KW-0288">FMN</keyword>
<keyword evidence="4" id="KW-0547">Nucleotide-binding</keyword>
<evidence type="ECO:0000256" key="3">
    <source>
        <dbReference type="ARBA" id="ARBA00022643"/>
    </source>
</evidence>
<dbReference type="InterPro" id="IPR006091">
    <property type="entry name" value="Acyl-CoA_Oxase/DH_mid-dom"/>
</dbReference>
<comment type="similarity">
    <text evidence="8">Belongs to the DszC flavin monooxygenase family.</text>
</comment>
<dbReference type="RefSeq" id="WP_152232318.1">
    <property type="nucleotide sequence ID" value="NZ_BAAAOT010000012.1"/>
</dbReference>